<dbReference type="Proteomes" id="UP000694846">
    <property type="component" value="Unplaced"/>
</dbReference>
<reference evidence="2" key="1">
    <citation type="submission" date="2025-08" db="UniProtKB">
        <authorList>
            <consortium name="RefSeq"/>
        </authorList>
    </citation>
    <scope>IDENTIFICATION</scope>
    <source>
        <tissue evidence="2">Whole body</tissue>
    </source>
</reference>
<sequence length="396" mass="45515">LETRPTPDTHDDDDDYAFWLKYGQKADWPIGQPVPLPKWGSSRPPLVVSSIEEYEELANKFEIEVQNLLQTYNYDSVTNFIKFYNEFKNGQCETLENFFREYKPPLTKNANTCVGLGLILIGKLALLENRFPGIKDSLYLVSCEESIESHDHEEYISNDYPDPWVSDKEHVMVAMQIEINGRGGVLLLDPGYQVGRVVTVMIDQQYPHTGRFVPASCPKKEYCYQTMVGEKYIQWSVWNDSPKPESNLVYIGASYHSPVCVTERRNLVYNFRSLLATDRKGHLLAGVYFKAALQSTFTLFCDDDQDPNIKHRIKVPSTKFRDSNEVDSDVDKILELCSKHLKMTKIQFYCILSALAKILEDKEFLDQMCKINDDIYKLGVDENNNNEGVNNYNLSG</sequence>
<dbReference type="OrthoDB" id="7458733at2759"/>
<proteinExistence type="predicted"/>
<gene>
    <name evidence="2" type="primary">LOC112682777</name>
</gene>
<keyword evidence="1" id="KW-1185">Reference proteome</keyword>
<feature type="non-terminal residue" evidence="2">
    <location>
        <position position="1"/>
    </location>
</feature>
<protein>
    <submittedName>
        <fullName evidence="2">Uncharacterized protein LOC112682777</fullName>
    </submittedName>
</protein>
<accession>A0A8B8FEW8</accession>
<evidence type="ECO:0000313" key="1">
    <source>
        <dbReference type="Proteomes" id="UP000694846"/>
    </source>
</evidence>
<evidence type="ECO:0000313" key="2">
    <source>
        <dbReference type="RefSeq" id="XP_025409288.1"/>
    </source>
</evidence>
<name>A0A8B8FEW8_9HEMI</name>
<dbReference type="GeneID" id="112682777"/>
<organism evidence="1 2">
    <name type="scientific">Sipha flava</name>
    <name type="common">yellow sugarcane aphid</name>
    <dbReference type="NCBI Taxonomy" id="143950"/>
    <lineage>
        <taxon>Eukaryota</taxon>
        <taxon>Metazoa</taxon>
        <taxon>Ecdysozoa</taxon>
        <taxon>Arthropoda</taxon>
        <taxon>Hexapoda</taxon>
        <taxon>Insecta</taxon>
        <taxon>Pterygota</taxon>
        <taxon>Neoptera</taxon>
        <taxon>Paraneoptera</taxon>
        <taxon>Hemiptera</taxon>
        <taxon>Sternorrhyncha</taxon>
        <taxon>Aphidomorpha</taxon>
        <taxon>Aphidoidea</taxon>
        <taxon>Aphididae</taxon>
        <taxon>Sipha</taxon>
    </lineage>
</organism>
<dbReference type="AlphaFoldDB" id="A0A8B8FEW8"/>
<dbReference type="RefSeq" id="XP_025409288.1">
    <property type="nucleotide sequence ID" value="XM_025553503.1"/>
</dbReference>